<reference evidence="2" key="2">
    <citation type="submission" date="2023-05" db="EMBL/GenBank/DDBJ databases">
        <authorList>
            <consortium name="Lawrence Berkeley National Laboratory"/>
            <person name="Steindorff A."/>
            <person name="Hensen N."/>
            <person name="Bonometti L."/>
            <person name="Westerberg I."/>
            <person name="Brannstrom I.O."/>
            <person name="Guillou S."/>
            <person name="Cros-Aarteil S."/>
            <person name="Calhoun S."/>
            <person name="Haridas S."/>
            <person name="Kuo A."/>
            <person name="Mondo S."/>
            <person name="Pangilinan J."/>
            <person name="Riley R."/>
            <person name="Labutti K."/>
            <person name="Andreopoulos B."/>
            <person name="Lipzen A."/>
            <person name="Chen C."/>
            <person name="Yanf M."/>
            <person name="Daum C."/>
            <person name="Ng V."/>
            <person name="Clum A."/>
            <person name="Ohm R."/>
            <person name="Martin F."/>
            <person name="Silar P."/>
            <person name="Natvig D."/>
            <person name="Lalanne C."/>
            <person name="Gautier V."/>
            <person name="Ament-Velasquez S.L."/>
            <person name="Kruys A."/>
            <person name="Hutchinson M.I."/>
            <person name="Powell A.J."/>
            <person name="Barry K."/>
            <person name="Miller A.N."/>
            <person name="Grigoriev I.V."/>
            <person name="Debuchy R."/>
            <person name="Gladieux P."/>
            <person name="Thoren M.H."/>
            <person name="Johannesson H."/>
        </authorList>
    </citation>
    <scope>NUCLEOTIDE SEQUENCE</scope>
    <source>
        <strain evidence="2">PSN243</strain>
    </source>
</reference>
<dbReference type="InterPro" id="IPR024624">
    <property type="entry name" value="Pyridox_Oxase_Alr4036_FMN-bd"/>
</dbReference>
<comment type="caution">
    <text evidence="2">The sequence shown here is derived from an EMBL/GenBank/DDBJ whole genome shotgun (WGS) entry which is preliminary data.</text>
</comment>
<dbReference type="PANTHER" id="PTHR28243:SF1">
    <property type="entry name" value="PYRIDOXAMINE 5'-PHOSPHATE OXIDASE ALR4036 FAMILY FMN-BINDING DOMAIN-CONTAINING PROTEIN"/>
    <property type="match status" value="1"/>
</dbReference>
<organism evidence="2 3">
    <name type="scientific">Podospora aff. communis PSN243</name>
    <dbReference type="NCBI Taxonomy" id="3040156"/>
    <lineage>
        <taxon>Eukaryota</taxon>
        <taxon>Fungi</taxon>
        <taxon>Dikarya</taxon>
        <taxon>Ascomycota</taxon>
        <taxon>Pezizomycotina</taxon>
        <taxon>Sordariomycetes</taxon>
        <taxon>Sordariomycetidae</taxon>
        <taxon>Sordariales</taxon>
        <taxon>Podosporaceae</taxon>
        <taxon>Podospora</taxon>
    </lineage>
</organism>
<evidence type="ECO:0000313" key="2">
    <source>
        <dbReference type="EMBL" id="KAK4450723.1"/>
    </source>
</evidence>
<dbReference type="SUPFAM" id="SSF50475">
    <property type="entry name" value="FMN-binding split barrel"/>
    <property type="match status" value="1"/>
</dbReference>
<dbReference type="InterPro" id="IPR012349">
    <property type="entry name" value="Split_barrel_FMN-bd"/>
</dbReference>
<dbReference type="EMBL" id="MU865931">
    <property type="protein sequence ID" value="KAK4450723.1"/>
    <property type="molecule type" value="Genomic_DNA"/>
</dbReference>
<reference evidence="2" key="1">
    <citation type="journal article" date="2023" name="Mol. Phylogenet. Evol.">
        <title>Genome-scale phylogeny and comparative genomics of the fungal order Sordariales.</title>
        <authorList>
            <person name="Hensen N."/>
            <person name="Bonometti L."/>
            <person name="Westerberg I."/>
            <person name="Brannstrom I.O."/>
            <person name="Guillou S."/>
            <person name="Cros-Aarteil S."/>
            <person name="Calhoun S."/>
            <person name="Haridas S."/>
            <person name="Kuo A."/>
            <person name="Mondo S."/>
            <person name="Pangilinan J."/>
            <person name="Riley R."/>
            <person name="LaButti K."/>
            <person name="Andreopoulos B."/>
            <person name="Lipzen A."/>
            <person name="Chen C."/>
            <person name="Yan M."/>
            <person name="Daum C."/>
            <person name="Ng V."/>
            <person name="Clum A."/>
            <person name="Steindorff A."/>
            <person name="Ohm R.A."/>
            <person name="Martin F."/>
            <person name="Silar P."/>
            <person name="Natvig D.O."/>
            <person name="Lalanne C."/>
            <person name="Gautier V."/>
            <person name="Ament-Velasquez S.L."/>
            <person name="Kruys A."/>
            <person name="Hutchinson M.I."/>
            <person name="Powell A.J."/>
            <person name="Barry K."/>
            <person name="Miller A.N."/>
            <person name="Grigoriev I.V."/>
            <person name="Debuchy R."/>
            <person name="Gladieux P."/>
            <person name="Hiltunen Thoren M."/>
            <person name="Johannesson H."/>
        </authorList>
    </citation>
    <scope>NUCLEOTIDE SEQUENCE</scope>
    <source>
        <strain evidence="2">PSN243</strain>
    </source>
</reference>
<sequence length="310" mass="34693">MALRPSVWRLTWNTNQSLSRKLTWNRSREVTWKPTLRTITTMAASTPRTPAPWRNTFLSHVYAMPQPSFTLSTIHRSPSGTITPRARTCIFRGLWASLPKDDRNTAPRNPHVYESDLPVLTTDVRMEKAGELGLAKSEGSGGGGPVEAVWWVEKLGTQWRMRGTAWILGPDADGDSEGAKAAREALRARMWACGEAEEGWSWAREVTGNFGNLSPGMRGTFRNPPPGQPRELPVEGEGLGLGQTVWQLEDPVARKNFRVVVIVPDEIEQVDLSDMQAPKRWLYVYRGASYKSTLPGGEVTGEWEKVELWP</sequence>
<dbReference type="Gene3D" id="2.30.110.10">
    <property type="entry name" value="Electron Transport, Fmn-binding Protein, Chain A"/>
    <property type="match status" value="1"/>
</dbReference>
<dbReference type="AlphaFoldDB" id="A0AAV9GR24"/>
<dbReference type="PANTHER" id="PTHR28243">
    <property type="entry name" value="AGL049CP"/>
    <property type="match status" value="1"/>
</dbReference>
<keyword evidence="3" id="KW-1185">Reference proteome</keyword>
<dbReference type="Pfam" id="PF12766">
    <property type="entry name" value="Pyridox_oxase_2"/>
    <property type="match status" value="1"/>
</dbReference>
<evidence type="ECO:0000259" key="1">
    <source>
        <dbReference type="Pfam" id="PF12766"/>
    </source>
</evidence>
<feature type="domain" description="Pyridoxamine 5'-phosphate oxidase Alr4036 family FMN-binding" evidence="1">
    <location>
        <begin position="51"/>
        <end position="168"/>
    </location>
</feature>
<protein>
    <submittedName>
        <fullName evidence="2">Pyridoxamine 5'-phosphate oxidase-domain-containing protein</fullName>
    </submittedName>
</protein>
<dbReference type="Proteomes" id="UP001321760">
    <property type="component" value="Unassembled WGS sequence"/>
</dbReference>
<name>A0AAV9GR24_9PEZI</name>
<gene>
    <name evidence="2" type="ORF">QBC34DRAFT_402347</name>
</gene>
<dbReference type="GO" id="GO:0010181">
    <property type="term" value="F:FMN binding"/>
    <property type="evidence" value="ECO:0007669"/>
    <property type="project" value="InterPro"/>
</dbReference>
<proteinExistence type="predicted"/>
<evidence type="ECO:0000313" key="3">
    <source>
        <dbReference type="Proteomes" id="UP001321760"/>
    </source>
</evidence>
<accession>A0AAV9GR24</accession>